<reference evidence="2" key="1">
    <citation type="journal article" date="2019" name="Int. J. Syst. Evol. Microbiol.">
        <title>The Global Catalogue of Microorganisms (GCM) 10K type strain sequencing project: providing services to taxonomists for standard genome sequencing and annotation.</title>
        <authorList>
            <consortium name="The Broad Institute Genomics Platform"/>
            <consortium name="The Broad Institute Genome Sequencing Center for Infectious Disease"/>
            <person name="Wu L."/>
            <person name="Ma J."/>
        </authorList>
    </citation>
    <scope>NUCLEOTIDE SEQUENCE [LARGE SCALE GENOMIC DNA]</scope>
    <source>
        <strain evidence="2">JCM 8201</strain>
    </source>
</reference>
<proteinExistence type="predicted"/>
<evidence type="ECO:0000313" key="2">
    <source>
        <dbReference type="Proteomes" id="UP001501842"/>
    </source>
</evidence>
<evidence type="ECO:0008006" key="3">
    <source>
        <dbReference type="Google" id="ProtNLM"/>
    </source>
</evidence>
<organism evidence="1 2">
    <name type="scientific">Actinocorallia aurantiaca</name>
    <dbReference type="NCBI Taxonomy" id="46204"/>
    <lineage>
        <taxon>Bacteria</taxon>
        <taxon>Bacillati</taxon>
        <taxon>Actinomycetota</taxon>
        <taxon>Actinomycetes</taxon>
        <taxon>Streptosporangiales</taxon>
        <taxon>Thermomonosporaceae</taxon>
        <taxon>Actinocorallia</taxon>
    </lineage>
</organism>
<dbReference type="InterPro" id="IPR036890">
    <property type="entry name" value="HATPase_C_sf"/>
</dbReference>
<sequence>MANALIAGSLEGSDCAVTGCSRGRTGTAVKAIKKLVKRWCVTGPLLTVSAPVSLVMGNGDEKTKDPDVEEQEIRRLSEDYPDFCISRISGPATTIATAMPGPQYASHGTSSLAGTQVEQVFLAELAQVRAGRAWVRDVLPSACPLRDDCVLVFSELLANAAEHGGGGLVRVWMTHGTGRVRGVLIQRALPMAGSVPEVPLPVLLEIERLLEAPVQRMADVADLAESGRGLAVVAALCPGPLEFERRRDHSVIRWELEGCACTVGTSEASPMETEAGI</sequence>
<accession>A0ABP6GD99</accession>
<comment type="caution">
    <text evidence="1">The sequence shown here is derived from an EMBL/GenBank/DDBJ whole genome shotgun (WGS) entry which is preliminary data.</text>
</comment>
<dbReference type="Gene3D" id="3.30.565.10">
    <property type="entry name" value="Histidine kinase-like ATPase, C-terminal domain"/>
    <property type="match status" value="1"/>
</dbReference>
<evidence type="ECO:0000313" key="1">
    <source>
        <dbReference type="EMBL" id="GAA2719270.1"/>
    </source>
</evidence>
<dbReference type="CDD" id="cd16936">
    <property type="entry name" value="HATPase_RsbW-like"/>
    <property type="match status" value="1"/>
</dbReference>
<dbReference type="Proteomes" id="UP001501842">
    <property type="component" value="Unassembled WGS sequence"/>
</dbReference>
<keyword evidence="2" id="KW-1185">Reference proteome</keyword>
<protein>
    <recommendedName>
        <fullName evidence="3">ATP-binding protein</fullName>
    </recommendedName>
</protein>
<gene>
    <name evidence="1" type="ORF">GCM10010439_04460</name>
</gene>
<name>A0ABP6GD99_9ACTN</name>
<dbReference type="EMBL" id="BAAATZ010000002">
    <property type="protein sequence ID" value="GAA2719270.1"/>
    <property type="molecule type" value="Genomic_DNA"/>
</dbReference>